<reference evidence="5" key="1">
    <citation type="submission" date="2020-05" db="EMBL/GenBank/DDBJ databases">
        <authorList>
            <person name="Delgado-Blas J."/>
        </authorList>
    </citation>
    <scope>NUCLEOTIDE SEQUENCE</scope>
    <source>
        <strain evidence="5">BB1454</strain>
    </source>
</reference>
<dbReference type="SMART" id="SM00345">
    <property type="entry name" value="HTH_GNTR"/>
    <property type="match status" value="1"/>
</dbReference>
<feature type="domain" description="HTH gntR-type" evidence="4">
    <location>
        <begin position="7"/>
        <end position="75"/>
    </location>
</feature>
<gene>
    <name evidence="5" type="primary">pdhR</name>
    <name evidence="5" type="ORF">GHA_02052</name>
</gene>
<dbReference type="InterPro" id="IPR036388">
    <property type="entry name" value="WH-like_DNA-bd_sf"/>
</dbReference>
<proteinExistence type="predicted"/>
<dbReference type="InterPro" id="IPR000524">
    <property type="entry name" value="Tscrpt_reg_HTH_GntR"/>
</dbReference>
<dbReference type="PANTHER" id="PTHR43537">
    <property type="entry name" value="TRANSCRIPTIONAL REGULATOR, GNTR FAMILY"/>
    <property type="match status" value="1"/>
</dbReference>
<dbReference type="Proteomes" id="UP000834458">
    <property type="component" value="Unassembled WGS sequence"/>
</dbReference>
<name>A0AA35D7Z6_9BURK</name>
<dbReference type="PANTHER" id="PTHR43537:SF18">
    <property type="entry name" value="L-LACTATE DEHYDROGENASE OPERON REGULATORY PROTEIN-RELATED"/>
    <property type="match status" value="1"/>
</dbReference>
<dbReference type="PRINTS" id="PR00035">
    <property type="entry name" value="HTHGNTR"/>
</dbReference>
<evidence type="ECO:0000313" key="5">
    <source>
        <dbReference type="EMBL" id="CAB5691324.1"/>
    </source>
</evidence>
<dbReference type="Gene3D" id="1.10.10.10">
    <property type="entry name" value="Winged helix-like DNA-binding domain superfamily/Winged helix DNA-binding domain"/>
    <property type="match status" value="1"/>
</dbReference>
<dbReference type="AlphaFoldDB" id="A0AA35D7Z6"/>
<dbReference type="SUPFAM" id="SSF46785">
    <property type="entry name" value="Winged helix' DNA-binding domain"/>
    <property type="match status" value="1"/>
</dbReference>
<dbReference type="PROSITE" id="PS50949">
    <property type="entry name" value="HTH_GNTR"/>
    <property type="match status" value="1"/>
</dbReference>
<protein>
    <submittedName>
        <fullName evidence="5">Pyruvate dehydrogenase complex repressor</fullName>
    </submittedName>
</protein>
<dbReference type="Pfam" id="PF00392">
    <property type="entry name" value="GntR"/>
    <property type="match status" value="1"/>
</dbReference>
<evidence type="ECO:0000256" key="2">
    <source>
        <dbReference type="ARBA" id="ARBA00023125"/>
    </source>
</evidence>
<evidence type="ECO:0000256" key="1">
    <source>
        <dbReference type="ARBA" id="ARBA00023015"/>
    </source>
</evidence>
<comment type="caution">
    <text evidence="5">The sequence shown here is derived from an EMBL/GenBank/DDBJ whole genome shotgun (WGS) entry which is preliminary data.</text>
</comment>
<accession>A0AA35D7Z6</accession>
<dbReference type="InterPro" id="IPR008920">
    <property type="entry name" value="TF_FadR/GntR_C"/>
</dbReference>
<organism evidence="5 6">
    <name type="scientific">Comamonas aquatica</name>
    <dbReference type="NCBI Taxonomy" id="225991"/>
    <lineage>
        <taxon>Bacteria</taxon>
        <taxon>Pseudomonadati</taxon>
        <taxon>Pseudomonadota</taxon>
        <taxon>Betaproteobacteria</taxon>
        <taxon>Burkholderiales</taxon>
        <taxon>Comamonadaceae</taxon>
        <taxon>Comamonas</taxon>
    </lineage>
</organism>
<keyword evidence="2" id="KW-0238">DNA-binding</keyword>
<dbReference type="GO" id="GO:0003677">
    <property type="term" value="F:DNA binding"/>
    <property type="evidence" value="ECO:0007669"/>
    <property type="project" value="UniProtKB-KW"/>
</dbReference>
<keyword evidence="1" id="KW-0805">Transcription regulation</keyword>
<sequence length="261" mass="29626">MDRVSNMRISDQIAEQLHTLIQQRQLQPGQRLPAERQLAEELGVSRTALREAIQKLSSRGMLESRIGAGTFVQTPPSQPNWHEQVISPLVPLMRDDPQYRYDVLETRQSLEVSTAWHAAQRATAQDKTRIQRSFDALLHYQHLQDTEASANADAQFHLAIAEASHNAVIVQVMRSLFELMLNTVAENRRLMFVHDNTKVLEQLTQQHYQLMQAILNGEPEQARSVISDHLNFVHDKLTQADADTARLQRLGRLSPSVATSS</sequence>
<dbReference type="Pfam" id="PF07729">
    <property type="entry name" value="FCD"/>
    <property type="match status" value="1"/>
</dbReference>
<dbReference type="Gene3D" id="1.20.120.530">
    <property type="entry name" value="GntR ligand-binding domain-like"/>
    <property type="match status" value="1"/>
</dbReference>
<evidence type="ECO:0000313" key="6">
    <source>
        <dbReference type="Proteomes" id="UP000834458"/>
    </source>
</evidence>
<evidence type="ECO:0000259" key="4">
    <source>
        <dbReference type="PROSITE" id="PS50949"/>
    </source>
</evidence>
<dbReference type="SUPFAM" id="SSF48008">
    <property type="entry name" value="GntR ligand-binding domain-like"/>
    <property type="match status" value="1"/>
</dbReference>
<dbReference type="GO" id="GO:0003700">
    <property type="term" value="F:DNA-binding transcription factor activity"/>
    <property type="evidence" value="ECO:0007669"/>
    <property type="project" value="InterPro"/>
</dbReference>
<dbReference type="InterPro" id="IPR036390">
    <property type="entry name" value="WH_DNA-bd_sf"/>
</dbReference>
<dbReference type="NCBIfam" id="NF007741">
    <property type="entry name" value="PRK10421.1"/>
    <property type="match status" value="1"/>
</dbReference>
<dbReference type="CDD" id="cd07377">
    <property type="entry name" value="WHTH_GntR"/>
    <property type="match status" value="1"/>
</dbReference>
<keyword evidence="3" id="KW-0804">Transcription</keyword>
<dbReference type="SMART" id="SM00895">
    <property type="entry name" value="FCD"/>
    <property type="match status" value="1"/>
</dbReference>
<dbReference type="EMBL" id="CAHPSC010000026">
    <property type="protein sequence ID" value="CAB5691324.1"/>
    <property type="molecule type" value="Genomic_DNA"/>
</dbReference>
<keyword evidence="5" id="KW-0670">Pyruvate</keyword>
<dbReference type="InterPro" id="IPR011711">
    <property type="entry name" value="GntR_C"/>
</dbReference>
<evidence type="ECO:0000256" key="3">
    <source>
        <dbReference type="ARBA" id="ARBA00023163"/>
    </source>
</evidence>